<evidence type="ECO:0000256" key="3">
    <source>
        <dbReference type="ARBA" id="ARBA00022763"/>
    </source>
</evidence>
<dbReference type="SUPFAM" id="SSF52980">
    <property type="entry name" value="Restriction endonuclease-like"/>
    <property type="match status" value="1"/>
</dbReference>
<protein>
    <submittedName>
        <fullName evidence="12">PD-(D/E)XK nuclease family protein</fullName>
    </submittedName>
</protein>
<reference evidence="12 13" key="1">
    <citation type="journal article" date="2025" name="Anaerobe">
        <title>Description of Anaerococcus kampingiae sp. nov., Anaerococcus groningensis sp. nov., Anaerococcus martiniensis sp. nov., and Anaerococcus cruorum sp. nov., isolated from human clinical specimens.</title>
        <authorList>
            <person name="Boiten K.E."/>
            <person name="Meijer J."/>
            <person name="van Wezel E.M."/>
            <person name="Veloo A.C.M."/>
        </authorList>
    </citation>
    <scope>NUCLEOTIDE SEQUENCE [LARGE SCALE GENOMIC DNA]</scope>
    <source>
        <strain evidence="12 13">ENR0831</strain>
    </source>
</reference>
<evidence type="ECO:0000256" key="7">
    <source>
        <dbReference type="ARBA" id="ARBA00022840"/>
    </source>
</evidence>
<evidence type="ECO:0000256" key="2">
    <source>
        <dbReference type="ARBA" id="ARBA00022741"/>
    </source>
</evidence>
<organism evidence="12 13">
    <name type="scientific">Anaerococcus martiniensis</name>
    <dbReference type="NCBI Taxonomy" id="3115615"/>
    <lineage>
        <taxon>Bacteria</taxon>
        <taxon>Bacillati</taxon>
        <taxon>Bacillota</taxon>
        <taxon>Tissierellia</taxon>
        <taxon>Tissierellales</taxon>
        <taxon>Peptoniphilaceae</taxon>
        <taxon>Anaerococcus</taxon>
    </lineage>
</organism>
<dbReference type="InterPro" id="IPR049035">
    <property type="entry name" value="ADDB_N"/>
</dbReference>
<dbReference type="InterPro" id="IPR027417">
    <property type="entry name" value="P-loop_NTPase"/>
</dbReference>
<gene>
    <name evidence="12" type="ORF">ACCQ41_07065</name>
</gene>
<dbReference type="InterPro" id="IPR011335">
    <property type="entry name" value="Restrct_endonuc-II-like"/>
</dbReference>
<dbReference type="RefSeq" id="WP_410031662.1">
    <property type="nucleotide sequence ID" value="NZ_JBGMEI010000010.1"/>
</dbReference>
<proteinExistence type="predicted"/>
<evidence type="ECO:0000256" key="5">
    <source>
        <dbReference type="ARBA" id="ARBA00022806"/>
    </source>
</evidence>
<keyword evidence="13" id="KW-1185">Reference proteome</keyword>
<keyword evidence="7" id="KW-0067">ATP-binding</keyword>
<evidence type="ECO:0000256" key="4">
    <source>
        <dbReference type="ARBA" id="ARBA00022801"/>
    </source>
</evidence>
<evidence type="ECO:0000256" key="8">
    <source>
        <dbReference type="ARBA" id="ARBA00023125"/>
    </source>
</evidence>
<keyword evidence="1" id="KW-0540">Nuclease</keyword>
<dbReference type="Proteomes" id="UP001637996">
    <property type="component" value="Unassembled WGS sequence"/>
</dbReference>
<dbReference type="EMBL" id="JBGMEI010000010">
    <property type="protein sequence ID" value="MFO3666002.1"/>
    <property type="molecule type" value="Genomic_DNA"/>
</dbReference>
<accession>A0ABW9MC16</accession>
<dbReference type="SUPFAM" id="SSF52540">
    <property type="entry name" value="P-loop containing nucleoside triphosphate hydrolases"/>
    <property type="match status" value="1"/>
</dbReference>
<evidence type="ECO:0000259" key="10">
    <source>
        <dbReference type="Pfam" id="PF12705"/>
    </source>
</evidence>
<sequence length="1166" mass="136833">MIDLIVSKYPAKNSSYIYKKIEKDIQEKKKSFLIVPEQYTLQTDIDFIESIKYKTVMDAKILSFNSFSRFIIDRVGGNKEEILSPNAKIMLITNILKENNDKLKLFRDNYKNVDFAKNLADIISQIKDNNIKESDFEKIFDAQIEEGELKYKFEEIKLIYDSYQMAIKDKYIDTEDRLRTVIRKIENADFLVGTRFYFDKFDIFSDLQMDFIDALIKKGAIVSISLNLDPKYIYNRMGMDLEMFAGAYQQIDRLNHDFEINIIEADKVLDKKSNIEIEHLADNFEKYNYQEMDQKYLNQLEKIEKNIDGKNKLFYKLNHIKVLENPSTTKEVENIALFLKKQVIENDMRYKDYAIYYTDKGEYENELAKVFTRNKIPYFLDETITLIDNHIIKTYLAALRIVIYNYKIDDLSYFLTSNIFYFKNNQNLNVASLLTYLDERNIKGSMFTKDKYFAFDDEFFGKIYGVDDYRFKYKKSENERVNQIRAAILDLLDKLYKLRNGDHSAREIASTIYKFISNDVFKRGINNYQNFLKEGDYLEKFQQNEQAVEKFIDILDQFIAIMGDRKISLSDTYRLIESASENTKIGIIPPSKDHVVISDLSRSSIANRENNIILGLNDAYFPKVNANDDLVNENEKAILREKLDIKLFDEDIAERQIRDIYKIFTRTNNLYLSYANSDKKGEKLEQASILNQISNIFGGIYPHDLSSLENLEIKYSKDALGKHVLDLIRENRSGKVLSDEQEDLIKAYFTIIRKDHSKESDLQLLDDFELANKALFYTNNKKNLENVLSNNLFRQNKWSASQIDKFSRCPYQHFVERGIKPLEKEEFEVDARDEGNIVHGVLEDISKLFVDQDIENMPEKLDRQTYDLIIKDHMEKIRIDDPRNQITTDNIFQKSQENYSRIKKQIEMSDFIVSSAEQSFGYRDSLLPEVKLDNSNSLIGRIDRIDRINEKLNPDKKNYVRVIDYKTGDKKFSIAHVLNRLDFQLVIYLLSLEETEFIPIGSFYLPLKDEIENFGAMNVKYDKNEIDSKKLQNHKMQGLVIDLDNANAKKDTKAEFFQIFDKDADHTFSSIKSTNLANDIILNENEKEDLYAFVRQSTLSMINDIKAGKINLEPVKEGERTTCDYCKYRGICKIDPVIDEDRFREVQKFKKEDISKILNEKGGAND</sequence>
<keyword evidence="9" id="KW-0234">DNA repair</keyword>
<name>A0ABW9MC16_9FIRM</name>
<evidence type="ECO:0000256" key="9">
    <source>
        <dbReference type="ARBA" id="ARBA00023204"/>
    </source>
</evidence>
<dbReference type="Pfam" id="PF21445">
    <property type="entry name" value="ADDB_N"/>
    <property type="match status" value="1"/>
</dbReference>
<comment type="caution">
    <text evidence="12">The sequence shown here is derived from an EMBL/GenBank/DDBJ whole genome shotgun (WGS) entry which is preliminary data.</text>
</comment>
<keyword evidence="4" id="KW-0378">Hydrolase</keyword>
<keyword evidence="6" id="KW-0269">Exonuclease</keyword>
<keyword evidence="2" id="KW-0547">Nucleotide-binding</keyword>
<dbReference type="InterPro" id="IPR011604">
    <property type="entry name" value="PDDEXK-like_dom_sf"/>
</dbReference>
<evidence type="ECO:0000259" key="11">
    <source>
        <dbReference type="Pfam" id="PF21445"/>
    </source>
</evidence>
<evidence type="ECO:0000313" key="13">
    <source>
        <dbReference type="Proteomes" id="UP001637996"/>
    </source>
</evidence>
<evidence type="ECO:0000256" key="6">
    <source>
        <dbReference type="ARBA" id="ARBA00022839"/>
    </source>
</evidence>
<evidence type="ECO:0000256" key="1">
    <source>
        <dbReference type="ARBA" id="ARBA00022722"/>
    </source>
</evidence>
<keyword evidence="3" id="KW-0227">DNA damage</keyword>
<dbReference type="InterPro" id="IPR038726">
    <property type="entry name" value="PDDEXK_AddAB-type"/>
</dbReference>
<dbReference type="Gene3D" id="3.90.320.10">
    <property type="match status" value="1"/>
</dbReference>
<keyword evidence="8" id="KW-0238">DNA-binding</keyword>
<feature type="domain" description="ATP-dependent helicase/deoxyribonuclease subunit B N-terminal" evidence="11">
    <location>
        <begin position="13"/>
        <end position="267"/>
    </location>
</feature>
<dbReference type="Pfam" id="PF12705">
    <property type="entry name" value="PDDEXK_1"/>
    <property type="match status" value="1"/>
</dbReference>
<feature type="domain" description="PD-(D/E)XK endonuclease-like" evidence="10">
    <location>
        <begin position="797"/>
        <end position="1133"/>
    </location>
</feature>
<dbReference type="Gene3D" id="3.40.50.300">
    <property type="entry name" value="P-loop containing nucleotide triphosphate hydrolases"/>
    <property type="match status" value="3"/>
</dbReference>
<keyword evidence="5" id="KW-0347">Helicase</keyword>
<evidence type="ECO:0000313" key="12">
    <source>
        <dbReference type="EMBL" id="MFO3666002.1"/>
    </source>
</evidence>